<name>A0ABQ8J4T2_DERPT</name>
<evidence type="ECO:0000313" key="2">
    <source>
        <dbReference type="EMBL" id="KAH9417534.1"/>
    </source>
</evidence>
<evidence type="ECO:0000256" key="1">
    <source>
        <dbReference type="SAM" id="SignalP"/>
    </source>
</evidence>
<keyword evidence="1" id="KW-0732">Signal</keyword>
<dbReference type="EMBL" id="NJHN03000076">
    <property type="protein sequence ID" value="KAH9417534.1"/>
    <property type="molecule type" value="Genomic_DNA"/>
</dbReference>
<feature type="signal peptide" evidence="1">
    <location>
        <begin position="1"/>
        <end position="18"/>
    </location>
</feature>
<evidence type="ECO:0000313" key="3">
    <source>
        <dbReference type="Proteomes" id="UP000887458"/>
    </source>
</evidence>
<sequence length="134" mass="15515">MVTLTLLWLLAMDIIIDHNDRWCIRQSLLILSSLSYANFYDNEYKLHNVLAKSISLSTIPSIDCNKITILRFNRYQPFFIFSISDCNSCLRRNFSNSSSNDDFSSCDCVAVACIIHCIICIRINVSRQYESRVK</sequence>
<feature type="chain" id="PRO_5046106531" evidence="1">
    <location>
        <begin position="19"/>
        <end position="134"/>
    </location>
</feature>
<comment type="caution">
    <text evidence="2">The sequence shown here is derived from an EMBL/GenBank/DDBJ whole genome shotgun (WGS) entry which is preliminary data.</text>
</comment>
<organism evidence="2 3">
    <name type="scientific">Dermatophagoides pteronyssinus</name>
    <name type="common">European house dust mite</name>
    <dbReference type="NCBI Taxonomy" id="6956"/>
    <lineage>
        <taxon>Eukaryota</taxon>
        <taxon>Metazoa</taxon>
        <taxon>Ecdysozoa</taxon>
        <taxon>Arthropoda</taxon>
        <taxon>Chelicerata</taxon>
        <taxon>Arachnida</taxon>
        <taxon>Acari</taxon>
        <taxon>Acariformes</taxon>
        <taxon>Sarcoptiformes</taxon>
        <taxon>Astigmata</taxon>
        <taxon>Psoroptidia</taxon>
        <taxon>Analgoidea</taxon>
        <taxon>Pyroglyphidae</taxon>
        <taxon>Dermatophagoidinae</taxon>
        <taxon>Dermatophagoides</taxon>
    </lineage>
</organism>
<proteinExistence type="predicted"/>
<reference evidence="2 3" key="1">
    <citation type="journal article" date="2018" name="J. Allergy Clin. Immunol.">
        <title>High-quality assembly of Dermatophagoides pteronyssinus genome and transcriptome reveals a wide range of novel allergens.</title>
        <authorList>
            <person name="Liu X.Y."/>
            <person name="Yang K.Y."/>
            <person name="Wang M.Q."/>
            <person name="Kwok J.S."/>
            <person name="Zeng X."/>
            <person name="Yang Z."/>
            <person name="Xiao X.J."/>
            <person name="Lau C.P."/>
            <person name="Li Y."/>
            <person name="Huang Z.M."/>
            <person name="Ba J.G."/>
            <person name="Yim A.K."/>
            <person name="Ouyang C.Y."/>
            <person name="Ngai S.M."/>
            <person name="Chan T.F."/>
            <person name="Leung E.L."/>
            <person name="Liu L."/>
            <person name="Liu Z.G."/>
            <person name="Tsui S.K."/>
        </authorList>
    </citation>
    <scope>NUCLEOTIDE SEQUENCE [LARGE SCALE GENOMIC DNA]</scope>
    <source>
        <strain evidence="2">Derp</strain>
    </source>
</reference>
<dbReference type="Proteomes" id="UP000887458">
    <property type="component" value="Unassembled WGS sequence"/>
</dbReference>
<reference evidence="2 3" key="2">
    <citation type="journal article" date="2022" name="Mol. Biol. Evol.">
        <title>Comparative Genomics Reveals Insights into the Divergent Evolution of Astigmatic Mites and Household Pest Adaptations.</title>
        <authorList>
            <person name="Xiong Q."/>
            <person name="Wan A.T."/>
            <person name="Liu X."/>
            <person name="Fung C.S."/>
            <person name="Xiao X."/>
            <person name="Malainual N."/>
            <person name="Hou J."/>
            <person name="Wang L."/>
            <person name="Wang M."/>
            <person name="Yang K.Y."/>
            <person name="Cui Y."/>
            <person name="Leung E.L."/>
            <person name="Nong W."/>
            <person name="Shin S.K."/>
            <person name="Au S.W."/>
            <person name="Jeong K.Y."/>
            <person name="Chew F.T."/>
            <person name="Hui J.H."/>
            <person name="Leung T.F."/>
            <person name="Tungtrongchitr A."/>
            <person name="Zhong N."/>
            <person name="Liu Z."/>
            <person name="Tsui S.K."/>
        </authorList>
    </citation>
    <scope>NUCLEOTIDE SEQUENCE [LARGE SCALE GENOMIC DNA]</scope>
    <source>
        <strain evidence="2">Derp</strain>
    </source>
</reference>
<gene>
    <name evidence="2" type="ORF">DERP_014854</name>
</gene>
<keyword evidence="3" id="KW-1185">Reference proteome</keyword>
<accession>A0ABQ8J4T2</accession>
<protein>
    <submittedName>
        <fullName evidence="2">Uncharacterized protein</fullName>
    </submittedName>
</protein>